<gene>
    <name evidence="2" type="ORF">LWI28_000846</name>
</gene>
<reference evidence="2" key="1">
    <citation type="journal article" date="2022" name="Plant J.">
        <title>Strategies of tolerance reflected in two North American maple genomes.</title>
        <authorList>
            <person name="McEvoy S.L."/>
            <person name="Sezen U.U."/>
            <person name="Trouern-Trend A."/>
            <person name="McMahon S.M."/>
            <person name="Schaberg P.G."/>
            <person name="Yang J."/>
            <person name="Wegrzyn J.L."/>
            <person name="Swenson N.G."/>
        </authorList>
    </citation>
    <scope>NUCLEOTIDE SEQUENCE</scope>
    <source>
        <strain evidence="2">91603</strain>
    </source>
</reference>
<sequence>MISEVNLVDGSEGWWVDTGASCQVYYDRAMFKSYSNVGDKMVLLDDTHSTIVAGSGKVELNLTHRKTVILKDVLHTPETRKNLVSSYLLNKAGFTQTIGANLFTSKPGNEHWRALERVMHYLKRTMNLGLHYGKFPAVLEGYSDANWNTLFDDSKATSGYIFSIAGGGISWKSKKQTILA</sequence>
<evidence type="ECO:0000313" key="2">
    <source>
        <dbReference type="EMBL" id="KAI9184765.1"/>
    </source>
</evidence>
<comment type="caution">
    <text evidence="2">The sequence shown here is derived from an EMBL/GenBank/DDBJ whole genome shotgun (WGS) entry which is preliminary data.</text>
</comment>
<name>A0AAD5J253_ACENE</name>
<dbReference type="Pfam" id="PF22936">
    <property type="entry name" value="Pol_BBD"/>
    <property type="match status" value="1"/>
</dbReference>
<dbReference type="InterPro" id="IPR054722">
    <property type="entry name" value="PolX-like_BBD"/>
</dbReference>
<dbReference type="AlphaFoldDB" id="A0AAD5J253"/>
<dbReference type="Proteomes" id="UP001064489">
    <property type="component" value="Chromosome 3"/>
</dbReference>
<reference evidence="2" key="2">
    <citation type="submission" date="2023-02" db="EMBL/GenBank/DDBJ databases">
        <authorList>
            <person name="Swenson N.G."/>
            <person name="Wegrzyn J.L."/>
            <person name="Mcevoy S.L."/>
        </authorList>
    </citation>
    <scope>NUCLEOTIDE SEQUENCE</scope>
    <source>
        <strain evidence="2">91603</strain>
        <tissue evidence="2">Leaf</tissue>
    </source>
</reference>
<evidence type="ECO:0000313" key="3">
    <source>
        <dbReference type="Proteomes" id="UP001064489"/>
    </source>
</evidence>
<keyword evidence="3" id="KW-1185">Reference proteome</keyword>
<dbReference type="EMBL" id="JAJSOW010000100">
    <property type="protein sequence ID" value="KAI9184765.1"/>
    <property type="molecule type" value="Genomic_DNA"/>
</dbReference>
<proteinExistence type="predicted"/>
<organism evidence="2 3">
    <name type="scientific">Acer negundo</name>
    <name type="common">Box elder</name>
    <dbReference type="NCBI Taxonomy" id="4023"/>
    <lineage>
        <taxon>Eukaryota</taxon>
        <taxon>Viridiplantae</taxon>
        <taxon>Streptophyta</taxon>
        <taxon>Embryophyta</taxon>
        <taxon>Tracheophyta</taxon>
        <taxon>Spermatophyta</taxon>
        <taxon>Magnoliopsida</taxon>
        <taxon>eudicotyledons</taxon>
        <taxon>Gunneridae</taxon>
        <taxon>Pentapetalae</taxon>
        <taxon>rosids</taxon>
        <taxon>malvids</taxon>
        <taxon>Sapindales</taxon>
        <taxon>Sapindaceae</taxon>
        <taxon>Hippocastanoideae</taxon>
        <taxon>Acereae</taxon>
        <taxon>Acer</taxon>
    </lineage>
</organism>
<dbReference type="PANTHER" id="PTHR47592">
    <property type="entry name" value="PBF68 PROTEIN"/>
    <property type="match status" value="1"/>
</dbReference>
<protein>
    <recommendedName>
        <fullName evidence="1">Retrovirus-related Pol polyprotein from transposon TNT 1-94-like beta-barrel domain-containing protein</fullName>
    </recommendedName>
</protein>
<accession>A0AAD5J253</accession>
<feature type="domain" description="Retrovirus-related Pol polyprotein from transposon TNT 1-94-like beta-barrel" evidence="1">
    <location>
        <begin position="14"/>
        <end position="94"/>
    </location>
</feature>
<evidence type="ECO:0000259" key="1">
    <source>
        <dbReference type="Pfam" id="PF22936"/>
    </source>
</evidence>